<organism evidence="9 10">
    <name type="scientific">Nocardioides gansuensis</name>
    <dbReference type="NCBI Taxonomy" id="2138300"/>
    <lineage>
        <taxon>Bacteria</taxon>
        <taxon>Bacillati</taxon>
        <taxon>Actinomycetota</taxon>
        <taxon>Actinomycetes</taxon>
        <taxon>Propionibacteriales</taxon>
        <taxon>Nocardioidaceae</taxon>
        <taxon>Nocardioides</taxon>
    </lineage>
</organism>
<keyword evidence="10" id="KW-1185">Reference proteome</keyword>
<evidence type="ECO:0000256" key="7">
    <source>
        <dbReference type="SAM" id="Phobius"/>
    </source>
</evidence>
<keyword evidence="4 7" id="KW-0812">Transmembrane</keyword>
<dbReference type="RefSeq" id="WP_116574108.1">
    <property type="nucleotide sequence ID" value="NZ_QDGZ01000011.1"/>
</dbReference>
<comment type="subcellular location">
    <subcellularLocation>
        <location evidence="1">Cell membrane</location>
        <topology evidence="1">Multi-pass membrane protein</topology>
    </subcellularLocation>
</comment>
<feature type="transmembrane region" description="Helical" evidence="7">
    <location>
        <begin position="257"/>
        <end position="281"/>
    </location>
</feature>
<evidence type="ECO:0000256" key="3">
    <source>
        <dbReference type="ARBA" id="ARBA00022475"/>
    </source>
</evidence>
<keyword evidence="5 7" id="KW-1133">Transmembrane helix</keyword>
<dbReference type="PANTHER" id="PTHR23513">
    <property type="entry name" value="INTEGRAL MEMBRANE EFFLUX PROTEIN-RELATED"/>
    <property type="match status" value="1"/>
</dbReference>
<sequence length="414" mass="41124">MSTSSPWRCLRSAHFALWSGANLVSNVGTWMQLVAQSLLVLELTGSPALTGLTLSLQAAPGLLLGLVGGAAVDVWPRRLTVGVAQAILGGLALVTAALAAAGLLSVPVIMAIAVVSGTIAVVDGPAAALLGSELVTERDVPSAIALGSLATSAGRVLGTAAAAAAIALGGVPAAYAVNGLSFLVVAAVVPFLRPVRAVAQRPAGRSPLAGVRSGFGYLLGSRALLGLLVVGAVTSTLGRNYSLGFATLVTGPLHGGAGAYGTVSAVLAIGAVAGAVVAARLTSARYARVARLALVGALLQVAAAFAVGMPMLLLIALPLAIAESVQDTLTSTIMVTRPPEHLRGMVLGAWQSAASGWALVGPPTLGWLLESFGARTGLALGGLVIAAVIVAVRVLHISFPAIRRPGPRAPAVAV</sequence>
<keyword evidence="2" id="KW-0813">Transport</keyword>
<accession>A0A2T8F5D8</accession>
<evidence type="ECO:0000256" key="5">
    <source>
        <dbReference type="ARBA" id="ARBA00022989"/>
    </source>
</evidence>
<feature type="transmembrane region" description="Helical" evidence="7">
    <location>
        <begin position="214"/>
        <end position="237"/>
    </location>
</feature>
<evidence type="ECO:0000256" key="4">
    <source>
        <dbReference type="ARBA" id="ARBA00022692"/>
    </source>
</evidence>
<dbReference type="SUPFAM" id="SSF103473">
    <property type="entry name" value="MFS general substrate transporter"/>
    <property type="match status" value="1"/>
</dbReference>
<evidence type="ECO:0000256" key="1">
    <source>
        <dbReference type="ARBA" id="ARBA00004651"/>
    </source>
</evidence>
<dbReference type="PANTHER" id="PTHR23513:SF11">
    <property type="entry name" value="STAPHYLOFERRIN A TRANSPORTER"/>
    <property type="match status" value="1"/>
</dbReference>
<dbReference type="Pfam" id="PF05977">
    <property type="entry name" value="MFS_3"/>
    <property type="match status" value="1"/>
</dbReference>
<dbReference type="GO" id="GO:0005886">
    <property type="term" value="C:plasma membrane"/>
    <property type="evidence" value="ECO:0007669"/>
    <property type="project" value="UniProtKB-SubCell"/>
</dbReference>
<dbReference type="CDD" id="cd06173">
    <property type="entry name" value="MFS_MefA_like"/>
    <property type="match status" value="1"/>
</dbReference>
<dbReference type="Proteomes" id="UP000246018">
    <property type="component" value="Unassembled WGS sequence"/>
</dbReference>
<evidence type="ECO:0000256" key="2">
    <source>
        <dbReference type="ARBA" id="ARBA00022448"/>
    </source>
</evidence>
<keyword evidence="3" id="KW-1003">Cell membrane</keyword>
<proteinExistence type="predicted"/>
<feature type="transmembrane region" description="Helical" evidence="7">
    <location>
        <begin position="79"/>
        <end position="102"/>
    </location>
</feature>
<keyword evidence="6 7" id="KW-0472">Membrane</keyword>
<feature type="transmembrane region" description="Helical" evidence="7">
    <location>
        <begin position="143"/>
        <end position="167"/>
    </location>
</feature>
<dbReference type="EMBL" id="QDGZ01000011">
    <property type="protein sequence ID" value="PVG80927.1"/>
    <property type="molecule type" value="Genomic_DNA"/>
</dbReference>
<feature type="domain" description="Major facilitator superfamily (MFS) profile" evidence="8">
    <location>
        <begin position="209"/>
        <end position="414"/>
    </location>
</feature>
<dbReference type="Gene3D" id="1.20.1250.20">
    <property type="entry name" value="MFS general substrate transporter like domains"/>
    <property type="match status" value="1"/>
</dbReference>
<feature type="transmembrane region" description="Helical" evidence="7">
    <location>
        <begin position="12"/>
        <end position="31"/>
    </location>
</feature>
<evidence type="ECO:0000256" key="6">
    <source>
        <dbReference type="ARBA" id="ARBA00023136"/>
    </source>
</evidence>
<dbReference type="PROSITE" id="PS50850">
    <property type="entry name" value="MFS"/>
    <property type="match status" value="1"/>
</dbReference>
<protein>
    <submittedName>
        <fullName evidence="9">MFS transporter</fullName>
    </submittedName>
</protein>
<feature type="transmembrane region" description="Helical" evidence="7">
    <location>
        <begin position="51"/>
        <end position="72"/>
    </location>
</feature>
<comment type="caution">
    <text evidence="9">The sequence shown here is derived from an EMBL/GenBank/DDBJ whole genome shotgun (WGS) entry which is preliminary data.</text>
</comment>
<dbReference type="OrthoDB" id="9775268at2"/>
<feature type="transmembrane region" description="Helical" evidence="7">
    <location>
        <begin position="372"/>
        <end position="395"/>
    </location>
</feature>
<dbReference type="InterPro" id="IPR010290">
    <property type="entry name" value="TM_effector"/>
</dbReference>
<dbReference type="InterPro" id="IPR036259">
    <property type="entry name" value="MFS_trans_sf"/>
</dbReference>
<gene>
    <name evidence="9" type="ORF">DDE18_20370</name>
</gene>
<dbReference type="InterPro" id="IPR020846">
    <property type="entry name" value="MFS_dom"/>
</dbReference>
<evidence type="ECO:0000313" key="9">
    <source>
        <dbReference type="EMBL" id="PVG80927.1"/>
    </source>
</evidence>
<dbReference type="GO" id="GO:0022857">
    <property type="term" value="F:transmembrane transporter activity"/>
    <property type="evidence" value="ECO:0007669"/>
    <property type="project" value="InterPro"/>
</dbReference>
<reference evidence="9 10" key="1">
    <citation type="submission" date="2018-04" db="EMBL/GenBank/DDBJ databases">
        <title>Genome of Nocardioides gansuensis WSJ-1.</title>
        <authorList>
            <person name="Wu S."/>
            <person name="Wang G."/>
        </authorList>
    </citation>
    <scope>NUCLEOTIDE SEQUENCE [LARGE SCALE GENOMIC DNA]</scope>
    <source>
        <strain evidence="9 10">WSJ-1</strain>
    </source>
</reference>
<evidence type="ECO:0000313" key="10">
    <source>
        <dbReference type="Proteomes" id="UP000246018"/>
    </source>
</evidence>
<evidence type="ECO:0000259" key="8">
    <source>
        <dbReference type="PROSITE" id="PS50850"/>
    </source>
</evidence>
<feature type="transmembrane region" description="Helical" evidence="7">
    <location>
        <begin position="293"/>
        <end position="321"/>
    </location>
</feature>
<feature type="transmembrane region" description="Helical" evidence="7">
    <location>
        <begin position="173"/>
        <end position="193"/>
    </location>
</feature>
<dbReference type="AlphaFoldDB" id="A0A2T8F5D8"/>
<feature type="transmembrane region" description="Helical" evidence="7">
    <location>
        <begin position="108"/>
        <end position="131"/>
    </location>
</feature>
<name>A0A2T8F5D8_9ACTN</name>